<dbReference type="STRING" id="944018.H8ZBZ6"/>
<dbReference type="GO" id="GO:0019843">
    <property type="term" value="F:rRNA binding"/>
    <property type="evidence" value="ECO:0007669"/>
    <property type="project" value="InterPro"/>
</dbReference>
<accession>H8ZBZ6</accession>
<dbReference type="GO" id="GO:0032040">
    <property type="term" value="C:small-subunit processome"/>
    <property type="evidence" value="ECO:0007669"/>
    <property type="project" value="TreeGrafter"/>
</dbReference>
<reference evidence="5" key="1">
    <citation type="submission" date="2011-03" db="EMBL/GenBank/DDBJ databases">
        <title>The Genome Sequence of Nematocida sp1 strain ERTm2.</title>
        <authorList>
            <consortium name="The Broad Institute Genome Sequencing Platform"/>
            <consortium name="The Broad Institute Genome Sequencing Center for Infectious Disease"/>
            <person name="Cuomo C."/>
            <person name="Troemel E."/>
            <person name="Young S.K."/>
            <person name="Zeng Q."/>
            <person name="Gargeya S."/>
            <person name="Fitzgerald M."/>
            <person name="Haas B."/>
            <person name="Abouelleil A."/>
            <person name="Alvarado L."/>
            <person name="Arachchi H.M."/>
            <person name="Berlin A."/>
            <person name="Brown A."/>
            <person name="Chapman S.B."/>
            <person name="Chen Z."/>
            <person name="Dunbar C."/>
            <person name="Freedman E."/>
            <person name="Gearin G."/>
            <person name="Gellesch M."/>
            <person name="Goldberg J."/>
            <person name="Griggs A."/>
            <person name="Gujja S."/>
            <person name="Heilman E.R."/>
            <person name="Heiman D."/>
            <person name="Howarth C."/>
            <person name="Larson L."/>
            <person name="Lui A."/>
            <person name="MacDonald P.J.P."/>
            <person name="Mehta T."/>
            <person name="Montmayeur A."/>
            <person name="Murphy C."/>
            <person name="Neiman D."/>
            <person name="Pearson M."/>
            <person name="Priest M."/>
            <person name="Roberts A."/>
            <person name="Saif S."/>
            <person name="Shea T."/>
            <person name="Shenoy N."/>
            <person name="Sisk P."/>
            <person name="Stolte C."/>
            <person name="Sykes S."/>
            <person name="White J."/>
            <person name="Yandava C."/>
            <person name="Wortman J."/>
            <person name="Nusbaum C."/>
            <person name="Birren B."/>
        </authorList>
    </citation>
    <scope>NUCLEOTIDE SEQUENCE</scope>
    <source>
        <strain evidence="5">ERTm2</strain>
    </source>
</reference>
<dbReference type="PANTHER" id="PTHR11831:SF1">
    <property type="entry name" value="U3 SMALL NUCLEOLAR RIBONUCLEOPROTEIN PROTEIN IMP3"/>
    <property type="match status" value="1"/>
</dbReference>
<feature type="domain" description="Small ribosomal subunit protein uS4 N-terminal" evidence="4">
    <location>
        <begin position="3"/>
        <end position="105"/>
    </location>
</feature>
<evidence type="ECO:0000313" key="5">
    <source>
        <dbReference type="EMBL" id="EHY65632.1"/>
    </source>
</evidence>
<protein>
    <recommendedName>
        <fullName evidence="4">Small ribosomal subunit protein uS4 N-terminal domain-containing protein</fullName>
    </recommendedName>
</protein>
<evidence type="ECO:0000256" key="1">
    <source>
        <dbReference type="ARBA" id="ARBA00007465"/>
    </source>
</evidence>
<dbReference type="Proteomes" id="UP000005622">
    <property type="component" value="Unassembled WGS sequence"/>
</dbReference>
<keyword evidence="2" id="KW-0694">RNA-binding</keyword>
<evidence type="ECO:0000259" key="4">
    <source>
        <dbReference type="SMART" id="SM01390"/>
    </source>
</evidence>
<organism evidence="5">
    <name type="scientific">Nematocida ausubeli (strain ATCC PRA-371 / ERTm2)</name>
    <name type="common">Nematode killer fungus</name>
    <dbReference type="NCBI Taxonomy" id="1913371"/>
    <lineage>
        <taxon>Eukaryota</taxon>
        <taxon>Fungi</taxon>
        <taxon>Fungi incertae sedis</taxon>
        <taxon>Microsporidia</taxon>
        <taxon>Nematocida</taxon>
    </lineage>
</organism>
<sequence>MRQLKFHEQKLLKKVDLLDWKGTSTQKEQMATSKYLLEDRETYVKYNLIVGKIRRLTLALAKLNDNEPTKQIIAKELTNRLHTLGLIGSKTLLECAKVGVGSFCKRRLSSILPAIEMVPDIKTSMAFIKGGHVKVGVDTVTDPALIITRSMEDYITWRDGSKVKETISAFNEDK</sequence>
<dbReference type="AlphaFoldDB" id="H8ZBZ6"/>
<dbReference type="SMART" id="SM01390">
    <property type="entry name" value="Ribosomal_S4"/>
    <property type="match status" value="1"/>
</dbReference>
<dbReference type="PANTHER" id="PTHR11831">
    <property type="entry name" value="30S 40S RIBOSOMAL PROTEIN"/>
    <property type="match status" value="1"/>
</dbReference>
<dbReference type="InterPro" id="IPR022801">
    <property type="entry name" value="Ribosomal_uS4"/>
</dbReference>
<keyword evidence="3" id="KW-0687">Ribonucleoprotein</keyword>
<comment type="similarity">
    <text evidence="1">Belongs to the universal ribosomal protein uS4 family.</text>
</comment>
<dbReference type="EMBL" id="JH604635">
    <property type="protein sequence ID" value="EHY65632.1"/>
    <property type="molecule type" value="Genomic_DNA"/>
</dbReference>
<evidence type="ECO:0000256" key="2">
    <source>
        <dbReference type="ARBA" id="ARBA00022884"/>
    </source>
</evidence>
<gene>
    <name evidence="5" type="ORF">NERG_01239</name>
</gene>
<evidence type="ECO:0000256" key="3">
    <source>
        <dbReference type="ARBA" id="ARBA00023274"/>
    </source>
</evidence>
<dbReference type="HOGENOM" id="CLU_097281_0_0_1"/>
<proteinExistence type="inferred from homology"/>
<dbReference type="InterPro" id="IPR001912">
    <property type="entry name" value="Ribosomal_uS4_N"/>
</dbReference>
<dbReference type="GO" id="GO:0030515">
    <property type="term" value="F:snoRNA binding"/>
    <property type="evidence" value="ECO:0007669"/>
    <property type="project" value="TreeGrafter"/>
</dbReference>
<dbReference type="GO" id="GO:0006364">
    <property type="term" value="P:rRNA processing"/>
    <property type="evidence" value="ECO:0007669"/>
    <property type="project" value="TreeGrafter"/>
</dbReference>
<dbReference type="GO" id="GO:0042274">
    <property type="term" value="P:ribosomal small subunit biogenesis"/>
    <property type="evidence" value="ECO:0007669"/>
    <property type="project" value="TreeGrafter"/>
</dbReference>
<dbReference type="SUPFAM" id="SSF55174">
    <property type="entry name" value="Alpha-L RNA-binding motif"/>
    <property type="match status" value="1"/>
</dbReference>
<name>H8ZBZ6_NEMA1</name>
<dbReference type="GO" id="GO:0034457">
    <property type="term" value="C:Mpp10 complex"/>
    <property type="evidence" value="ECO:0007669"/>
    <property type="project" value="TreeGrafter"/>
</dbReference>
<dbReference type="Pfam" id="PF00163">
    <property type="entry name" value="Ribosomal_S4"/>
    <property type="match status" value="1"/>
</dbReference>
<dbReference type="OrthoDB" id="10248812at2759"/>